<reference evidence="1 2" key="1">
    <citation type="submission" date="2014-04" db="EMBL/GenBank/DDBJ databases">
        <authorList>
            <consortium name="DOE Joint Genome Institute"/>
            <person name="Kuo A."/>
            <person name="Kohler A."/>
            <person name="Nagy L.G."/>
            <person name="Floudas D."/>
            <person name="Copeland A."/>
            <person name="Barry K.W."/>
            <person name="Cichocki N."/>
            <person name="Veneault-Fourrey C."/>
            <person name="LaButti K."/>
            <person name="Lindquist E.A."/>
            <person name="Lipzen A."/>
            <person name="Lundell T."/>
            <person name="Morin E."/>
            <person name="Murat C."/>
            <person name="Sun H."/>
            <person name="Tunlid A."/>
            <person name="Henrissat B."/>
            <person name="Grigoriev I.V."/>
            <person name="Hibbett D.S."/>
            <person name="Martin F."/>
            <person name="Nordberg H.P."/>
            <person name="Cantor M.N."/>
            <person name="Hua S.X."/>
        </authorList>
    </citation>
    <scope>NUCLEOTIDE SEQUENCE [LARGE SCALE GENOMIC DNA]</scope>
    <source>
        <strain evidence="1 2">Foug A</strain>
    </source>
</reference>
<sequence length="53" mass="5945">MILASLLVQSFLEHELEFVRQLVINNASKCECSYFVVQESGVAEVLEVLEISS</sequence>
<protein>
    <submittedName>
        <fullName evidence="1">Uncharacterized protein</fullName>
    </submittedName>
</protein>
<keyword evidence="2" id="KW-1185">Reference proteome</keyword>
<gene>
    <name evidence="1" type="ORF">SCLCIDRAFT_1207616</name>
</gene>
<dbReference type="HOGENOM" id="CLU_3070027_0_0_1"/>
<accession>A0A0C3ER48</accession>
<evidence type="ECO:0000313" key="2">
    <source>
        <dbReference type="Proteomes" id="UP000053989"/>
    </source>
</evidence>
<organism evidence="1 2">
    <name type="scientific">Scleroderma citrinum Foug A</name>
    <dbReference type="NCBI Taxonomy" id="1036808"/>
    <lineage>
        <taxon>Eukaryota</taxon>
        <taxon>Fungi</taxon>
        <taxon>Dikarya</taxon>
        <taxon>Basidiomycota</taxon>
        <taxon>Agaricomycotina</taxon>
        <taxon>Agaricomycetes</taxon>
        <taxon>Agaricomycetidae</taxon>
        <taxon>Boletales</taxon>
        <taxon>Sclerodermatineae</taxon>
        <taxon>Sclerodermataceae</taxon>
        <taxon>Scleroderma</taxon>
    </lineage>
</organism>
<name>A0A0C3ER48_9AGAM</name>
<dbReference type="EMBL" id="KN822005">
    <property type="protein sequence ID" value="KIM70301.1"/>
    <property type="molecule type" value="Genomic_DNA"/>
</dbReference>
<proteinExistence type="predicted"/>
<dbReference type="AlphaFoldDB" id="A0A0C3ER48"/>
<dbReference type="InParanoid" id="A0A0C3ER48"/>
<evidence type="ECO:0000313" key="1">
    <source>
        <dbReference type="EMBL" id="KIM70301.1"/>
    </source>
</evidence>
<reference evidence="2" key="2">
    <citation type="submission" date="2015-01" db="EMBL/GenBank/DDBJ databases">
        <title>Evolutionary Origins and Diversification of the Mycorrhizal Mutualists.</title>
        <authorList>
            <consortium name="DOE Joint Genome Institute"/>
            <consortium name="Mycorrhizal Genomics Consortium"/>
            <person name="Kohler A."/>
            <person name="Kuo A."/>
            <person name="Nagy L.G."/>
            <person name="Floudas D."/>
            <person name="Copeland A."/>
            <person name="Barry K.W."/>
            <person name="Cichocki N."/>
            <person name="Veneault-Fourrey C."/>
            <person name="LaButti K."/>
            <person name="Lindquist E.A."/>
            <person name="Lipzen A."/>
            <person name="Lundell T."/>
            <person name="Morin E."/>
            <person name="Murat C."/>
            <person name="Riley R."/>
            <person name="Ohm R."/>
            <person name="Sun H."/>
            <person name="Tunlid A."/>
            <person name="Henrissat B."/>
            <person name="Grigoriev I.V."/>
            <person name="Hibbett D.S."/>
            <person name="Martin F."/>
        </authorList>
    </citation>
    <scope>NUCLEOTIDE SEQUENCE [LARGE SCALE GENOMIC DNA]</scope>
    <source>
        <strain evidence="2">Foug A</strain>
    </source>
</reference>
<dbReference type="Proteomes" id="UP000053989">
    <property type="component" value="Unassembled WGS sequence"/>
</dbReference>